<reference evidence="2 3" key="1">
    <citation type="submission" date="2006-04" db="EMBL/GenBank/DDBJ databases">
        <authorList>
            <person name="Nierman W.C."/>
        </authorList>
    </citation>
    <scope>NUCLEOTIDE SEQUENCE [LARGE SCALE GENOMIC DNA]</scope>
    <source>
        <strain evidence="2 3">DW4/3-1</strain>
    </source>
</reference>
<dbReference type="AlphaFoldDB" id="Q08TC3"/>
<comment type="caution">
    <text evidence="2">The sequence shown here is derived from an EMBL/GenBank/DDBJ whole genome shotgun (WGS) entry which is preliminary data.</text>
</comment>
<feature type="region of interest" description="Disordered" evidence="1">
    <location>
        <begin position="60"/>
        <end position="88"/>
    </location>
</feature>
<evidence type="ECO:0000313" key="2">
    <source>
        <dbReference type="EMBL" id="EAU63747.1"/>
    </source>
</evidence>
<dbReference type="EMBL" id="AAMD01000148">
    <property type="protein sequence ID" value="EAU63747.1"/>
    <property type="molecule type" value="Genomic_DNA"/>
</dbReference>
<name>Q08TC3_STIAD</name>
<sequence>MCTGVQCCVHGERTVAPLASGEKRTETGSPLSKGLTLSTSPLLLSALCLGLVAGCARSASPESAPMTHSPKSSVPSENASEDSAGTALGKPQSYLVRDSGIRCFAPPCPSFLAVPSGKSDKEGIQIHEVDFSAVVATQDKKDELMSAAGSKSGLKVEAVISQRKNAGPGGDASVLNVQRVFE</sequence>
<feature type="compositionally biased region" description="Polar residues" evidence="1">
    <location>
        <begin position="69"/>
        <end position="83"/>
    </location>
</feature>
<evidence type="ECO:0008006" key="4">
    <source>
        <dbReference type="Google" id="ProtNLM"/>
    </source>
</evidence>
<organism evidence="2 3">
    <name type="scientific">Stigmatella aurantiaca (strain DW4/3-1)</name>
    <dbReference type="NCBI Taxonomy" id="378806"/>
    <lineage>
        <taxon>Bacteria</taxon>
        <taxon>Pseudomonadati</taxon>
        <taxon>Myxococcota</taxon>
        <taxon>Myxococcia</taxon>
        <taxon>Myxococcales</taxon>
        <taxon>Cystobacterineae</taxon>
        <taxon>Archangiaceae</taxon>
        <taxon>Stigmatella</taxon>
    </lineage>
</organism>
<accession>Q08TC3</accession>
<evidence type="ECO:0000313" key="3">
    <source>
        <dbReference type="Proteomes" id="UP000032702"/>
    </source>
</evidence>
<gene>
    <name evidence="2" type="ORF">STIAU_0865</name>
</gene>
<evidence type="ECO:0000256" key="1">
    <source>
        <dbReference type="SAM" id="MobiDB-lite"/>
    </source>
</evidence>
<protein>
    <recommendedName>
        <fullName evidence="4">Lipoprotein</fullName>
    </recommendedName>
</protein>
<dbReference type="Proteomes" id="UP000032702">
    <property type="component" value="Unassembled WGS sequence"/>
</dbReference>
<proteinExistence type="predicted"/>